<evidence type="ECO:0000259" key="4">
    <source>
        <dbReference type="PROSITE" id="PS50249"/>
    </source>
</evidence>
<dbReference type="InterPro" id="IPR037518">
    <property type="entry name" value="MPN"/>
</dbReference>
<dbReference type="Pfam" id="PF19445">
    <property type="entry name" value="eIF3h_C"/>
    <property type="match status" value="2"/>
</dbReference>
<dbReference type="InterPro" id="IPR027524">
    <property type="entry name" value="eIF3h"/>
</dbReference>
<evidence type="ECO:0000313" key="5">
    <source>
        <dbReference type="EMBL" id="OMJ16717.1"/>
    </source>
</evidence>
<dbReference type="InterPro" id="IPR000555">
    <property type="entry name" value="JAMM/MPN+_dom"/>
</dbReference>
<keyword evidence="2 5" id="KW-0396">Initiation factor</keyword>
<dbReference type="EMBL" id="LSSN01002247">
    <property type="protein sequence ID" value="OMJ16717.1"/>
    <property type="molecule type" value="Genomic_DNA"/>
</dbReference>
<dbReference type="Gene3D" id="3.40.140.10">
    <property type="entry name" value="Cytidine Deaminase, domain 2"/>
    <property type="match status" value="1"/>
</dbReference>
<reference evidence="5 6" key="1">
    <citation type="submission" date="2017-01" db="EMBL/GenBank/DDBJ databases">
        <authorList>
            <person name="Mah S.A."/>
            <person name="Swanson W.J."/>
            <person name="Moy G.W."/>
            <person name="Vacquier V.D."/>
        </authorList>
    </citation>
    <scope>NUCLEOTIDE SEQUENCE [LARGE SCALE GENOMIC DNA]</scope>
    <source>
        <strain evidence="5 6">GSMNP</strain>
    </source>
</reference>
<dbReference type="GO" id="GO:0005852">
    <property type="term" value="C:eukaryotic translation initiation factor 3 complex"/>
    <property type="evidence" value="ECO:0007669"/>
    <property type="project" value="InterPro"/>
</dbReference>
<sequence>MDFSSKNTLANLLVREADAEIDTTVPEHLEGIDSEPIVAKHVVVDPTVAFKIIKHAREHFPRSVNGQILGLEIKGTVEVTNSFPFPTNNSSDDDLSYRSEMQNYMQEVNMESNPIGWYLSTRTSNFLQKATLDAMNSHQEELSSKAILLVYDAERSEQGSLSLRAFQLSDSYLALHKNNSFTTPDLVSSKLQFNNIYEELPVRINSMSLSKVLLNELELGNTLSASDKNDEKVSSIISDTYEHHIFNNSLLRLNPALKTRLEIEADANVNSDALEAEDFITDYFKPSSNTLNYQNLSNLEKSMELMIDCIDDYTQDANSWMYWQRGAAKENGRRQAYVQRKVQENTVREANNQQPIKIESESELDSMFRLQPEPSRIDALLNMSHIHGITRQINQTCGPAVTRLYSSLALQNDLQK</sequence>
<proteinExistence type="predicted"/>
<name>A0A1R1XPY7_9FUNG</name>
<dbReference type="OrthoDB" id="10265695at2759"/>
<dbReference type="Proteomes" id="UP000187283">
    <property type="component" value="Unassembled WGS sequence"/>
</dbReference>
<keyword evidence="1" id="KW-0963">Cytoplasm</keyword>
<protein>
    <submittedName>
        <fullName evidence="5">Eukaryotic translation initiation factor 3 subunit H</fullName>
    </submittedName>
</protein>
<comment type="caution">
    <text evidence="5">The sequence shown here is derived from an EMBL/GenBank/DDBJ whole genome shotgun (WGS) entry which is preliminary data.</text>
</comment>
<evidence type="ECO:0000256" key="2">
    <source>
        <dbReference type="ARBA" id="ARBA00022540"/>
    </source>
</evidence>
<dbReference type="STRING" id="133412.A0A1R1XPY7"/>
<dbReference type="GO" id="GO:0003743">
    <property type="term" value="F:translation initiation factor activity"/>
    <property type="evidence" value="ECO:0007669"/>
    <property type="project" value="UniProtKB-KW"/>
</dbReference>
<accession>A0A1R1XPY7</accession>
<organism evidence="5 6">
    <name type="scientific">Smittium culicis</name>
    <dbReference type="NCBI Taxonomy" id="133412"/>
    <lineage>
        <taxon>Eukaryota</taxon>
        <taxon>Fungi</taxon>
        <taxon>Fungi incertae sedis</taxon>
        <taxon>Zoopagomycota</taxon>
        <taxon>Kickxellomycotina</taxon>
        <taxon>Harpellomycetes</taxon>
        <taxon>Harpellales</taxon>
        <taxon>Legeriomycetaceae</taxon>
        <taxon>Smittium</taxon>
    </lineage>
</organism>
<dbReference type="Pfam" id="PF01398">
    <property type="entry name" value="JAB"/>
    <property type="match status" value="1"/>
</dbReference>
<dbReference type="SMART" id="SM00232">
    <property type="entry name" value="JAB_MPN"/>
    <property type="match status" value="1"/>
</dbReference>
<dbReference type="InterPro" id="IPR045810">
    <property type="entry name" value="eIF3h_C"/>
</dbReference>
<gene>
    <name evidence="5" type="ORF">AYI70_g6423</name>
</gene>
<feature type="domain" description="MPN" evidence="4">
    <location>
        <begin position="42"/>
        <end position="172"/>
    </location>
</feature>
<keyword evidence="6" id="KW-1185">Reference proteome</keyword>
<evidence type="ECO:0000256" key="3">
    <source>
        <dbReference type="ARBA" id="ARBA00022917"/>
    </source>
</evidence>
<dbReference type="CDD" id="cd08065">
    <property type="entry name" value="MPN_eIF3h"/>
    <property type="match status" value="1"/>
</dbReference>
<keyword evidence="3" id="KW-0648">Protein biosynthesis</keyword>
<evidence type="ECO:0000256" key="1">
    <source>
        <dbReference type="ARBA" id="ARBA00022490"/>
    </source>
</evidence>
<dbReference type="AlphaFoldDB" id="A0A1R1XPY7"/>
<dbReference type="PROSITE" id="PS50249">
    <property type="entry name" value="MPN"/>
    <property type="match status" value="1"/>
</dbReference>
<evidence type="ECO:0000313" key="6">
    <source>
        <dbReference type="Proteomes" id="UP000187283"/>
    </source>
</evidence>
<dbReference type="InterPro" id="IPR050242">
    <property type="entry name" value="JAMM_MPN+_peptidase_M67A"/>
</dbReference>
<dbReference type="GO" id="GO:0008237">
    <property type="term" value="F:metallopeptidase activity"/>
    <property type="evidence" value="ECO:0007669"/>
    <property type="project" value="InterPro"/>
</dbReference>
<dbReference type="PANTHER" id="PTHR10410">
    <property type="entry name" value="EUKARYOTIC TRANSLATION INITIATION FACTOR 3 -RELATED"/>
    <property type="match status" value="1"/>
</dbReference>